<evidence type="ECO:0000313" key="7">
    <source>
        <dbReference type="EMBL" id="SOD99167.1"/>
    </source>
</evidence>
<dbReference type="EC" id="1.-.-.-" evidence="5"/>
<dbReference type="GO" id="GO:0016491">
    <property type="term" value="F:oxidoreductase activity"/>
    <property type="evidence" value="ECO:0007669"/>
    <property type="project" value="UniProtKB-UniRule"/>
</dbReference>
<dbReference type="PANTHER" id="PTHR43543:SF1">
    <property type="entry name" value="MALONIC SEMIALDEHYDE REDUCTASE RUTE-RELATED"/>
    <property type="match status" value="1"/>
</dbReference>
<dbReference type="HAMAP" id="MF_01204">
    <property type="entry name" value="Oxidoreductase_RutE_HadB"/>
    <property type="match status" value="1"/>
</dbReference>
<evidence type="ECO:0000256" key="1">
    <source>
        <dbReference type="ARBA" id="ARBA00022630"/>
    </source>
</evidence>
<dbReference type="Gene3D" id="3.40.109.10">
    <property type="entry name" value="NADH Oxidase"/>
    <property type="match status" value="1"/>
</dbReference>
<keyword evidence="4 5" id="KW-0560">Oxidoreductase</keyword>
<dbReference type="PANTHER" id="PTHR43543">
    <property type="entry name" value="MALONIC SEMIALDEHYDE REDUCTASE RUTE-RELATED"/>
    <property type="match status" value="1"/>
</dbReference>
<dbReference type="InterPro" id="IPR050461">
    <property type="entry name" value="Nitroreductase_HadB/RutE"/>
</dbReference>
<dbReference type="InterPro" id="IPR029479">
    <property type="entry name" value="Nitroreductase"/>
</dbReference>
<reference evidence="7 8" key="1">
    <citation type="submission" date="2017-09" db="EMBL/GenBank/DDBJ databases">
        <authorList>
            <person name="Ehlers B."/>
            <person name="Leendertz F.H."/>
        </authorList>
    </citation>
    <scope>NUCLEOTIDE SEQUENCE [LARGE SCALE GENOMIC DNA]</scope>
    <source>
        <strain evidence="7 8">USBA 140</strain>
    </source>
</reference>
<evidence type="ECO:0000256" key="3">
    <source>
        <dbReference type="ARBA" id="ARBA00022857"/>
    </source>
</evidence>
<comment type="cofactor">
    <cofactor evidence="5">
        <name>FMN</name>
        <dbReference type="ChEBI" id="CHEBI:58210"/>
    </cofactor>
</comment>
<proteinExistence type="inferred from homology"/>
<evidence type="ECO:0000259" key="6">
    <source>
        <dbReference type="Pfam" id="PF00881"/>
    </source>
</evidence>
<comment type="similarity">
    <text evidence="5">Belongs to the nitroreductase family. HadB/RutE subfamily.</text>
</comment>
<dbReference type="Proteomes" id="UP000219621">
    <property type="component" value="Unassembled WGS sequence"/>
</dbReference>
<dbReference type="EMBL" id="OCNJ01000008">
    <property type="protein sequence ID" value="SOD99167.1"/>
    <property type="molecule type" value="Genomic_DNA"/>
</dbReference>
<dbReference type="InterPro" id="IPR000415">
    <property type="entry name" value="Nitroreductase-like"/>
</dbReference>
<keyword evidence="1 5" id="KW-0285">Flavoprotein</keyword>
<evidence type="ECO:0000256" key="5">
    <source>
        <dbReference type="HAMAP-Rule" id="MF_01204"/>
    </source>
</evidence>
<dbReference type="SUPFAM" id="SSF55469">
    <property type="entry name" value="FMN-dependent nitroreductase-like"/>
    <property type="match status" value="1"/>
</dbReference>
<dbReference type="NCBIfam" id="NF003768">
    <property type="entry name" value="PRK05365.1"/>
    <property type="match status" value="1"/>
</dbReference>
<evidence type="ECO:0000313" key="8">
    <source>
        <dbReference type="Proteomes" id="UP000219621"/>
    </source>
</evidence>
<keyword evidence="8" id="KW-1185">Reference proteome</keyword>
<dbReference type="InterPro" id="IPR023936">
    <property type="entry name" value="RutE-like"/>
</dbReference>
<name>A0A286GUC7_9PROT</name>
<organism evidence="7 8">
    <name type="scientific">Caenispirillum bisanense</name>
    <dbReference type="NCBI Taxonomy" id="414052"/>
    <lineage>
        <taxon>Bacteria</taxon>
        <taxon>Pseudomonadati</taxon>
        <taxon>Pseudomonadota</taxon>
        <taxon>Alphaproteobacteria</taxon>
        <taxon>Rhodospirillales</taxon>
        <taxon>Novispirillaceae</taxon>
        <taxon>Caenispirillum</taxon>
    </lineage>
</organism>
<evidence type="ECO:0000256" key="4">
    <source>
        <dbReference type="ARBA" id="ARBA00023002"/>
    </source>
</evidence>
<sequence>MRQPLPDAALDQLFRTARTHWHWTDRPVSDETLRALYDLWKLGPTSANSSPARVTFVRSREAKEKLAECMAGGNREQTLAAPVTAIVGYSPTFYEELPRLYPHDDARSWFAGNPPLIEETAFRNSTLQGAYLMLAARSLGLDCGPMSGFDRSLCDALFFEDGDVRSNFLVNLGYGDETKLLPRDPRLDFADACSIV</sequence>
<dbReference type="CDD" id="cd02148">
    <property type="entry name" value="RutE-like"/>
    <property type="match status" value="1"/>
</dbReference>
<feature type="domain" description="Nitroreductase" evidence="6">
    <location>
        <begin position="18"/>
        <end position="158"/>
    </location>
</feature>
<dbReference type="RefSeq" id="WP_245913524.1">
    <property type="nucleotide sequence ID" value="NZ_OCNJ01000008.1"/>
</dbReference>
<keyword evidence="2 5" id="KW-0288">FMN</keyword>
<protein>
    <recommendedName>
        <fullName evidence="5">Putative NADH dehydrogenase/NAD(P)H nitroreductase SAMN05421508_108242</fullName>
        <ecNumber evidence="5">1.-.-.-</ecNumber>
    </recommendedName>
</protein>
<dbReference type="AlphaFoldDB" id="A0A286GUC7"/>
<keyword evidence="5" id="KW-0520">NAD</keyword>
<evidence type="ECO:0000256" key="2">
    <source>
        <dbReference type="ARBA" id="ARBA00022643"/>
    </source>
</evidence>
<dbReference type="Pfam" id="PF00881">
    <property type="entry name" value="Nitroreductase"/>
    <property type="match status" value="1"/>
</dbReference>
<keyword evidence="3 5" id="KW-0521">NADP</keyword>
<accession>A0A286GUC7</accession>
<gene>
    <name evidence="7" type="ORF">SAMN05421508_108242</name>
</gene>